<dbReference type="WBParaSite" id="PSU_v2.g4269.t1">
    <property type="protein sequence ID" value="PSU_v2.g4269.t1"/>
    <property type="gene ID" value="PSU_v2.g4269"/>
</dbReference>
<protein>
    <submittedName>
        <fullName evidence="3">Uncharacterized protein</fullName>
    </submittedName>
</protein>
<feature type="compositionally biased region" description="Basic and acidic residues" evidence="1">
    <location>
        <begin position="104"/>
        <end position="113"/>
    </location>
</feature>
<sequence>MSRLSQSTQRSTFSRITDVKKSGAPGFQKAAGDCQSVVEEPYELPSDDDSIYSNDSKVIDAGLTAGYARKVASNLAVPRQQELNMDGPSHAIVASELVTQRNVERVKQNERKTPTSRFARKSDSANGCFGDSPKIANNGACI</sequence>
<reference evidence="3" key="1">
    <citation type="submission" date="2022-11" db="UniProtKB">
        <authorList>
            <consortium name="WormBaseParasite"/>
        </authorList>
    </citation>
    <scope>IDENTIFICATION</scope>
</reference>
<dbReference type="Proteomes" id="UP000887577">
    <property type="component" value="Unplaced"/>
</dbReference>
<name>A0A914YVW6_9BILA</name>
<feature type="compositionally biased region" description="Polar residues" evidence="1">
    <location>
        <begin position="1"/>
        <end position="15"/>
    </location>
</feature>
<accession>A0A914YVW6</accession>
<proteinExistence type="predicted"/>
<evidence type="ECO:0000313" key="3">
    <source>
        <dbReference type="WBParaSite" id="PSU_v2.g4269.t1"/>
    </source>
</evidence>
<dbReference type="AlphaFoldDB" id="A0A914YVW6"/>
<feature type="region of interest" description="Disordered" evidence="1">
    <location>
        <begin position="104"/>
        <end position="124"/>
    </location>
</feature>
<keyword evidence="2" id="KW-1185">Reference proteome</keyword>
<evidence type="ECO:0000313" key="2">
    <source>
        <dbReference type="Proteomes" id="UP000887577"/>
    </source>
</evidence>
<feature type="region of interest" description="Disordered" evidence="1">
    <location>
        <begin position="1"/>
        <end position="34"/>
    </location>
</feature>
<evidence type="ECO:0000256" key="1">
    <source>
        <dbReference type="SAM" id="MobiDB-lite"/>
    </source>
</evidence>
<organism evidence="2 3">
    <name type="scientific">Panagrolaimus superbus</name>
    <dbReference type="NCBI Taxonomy" id="310955"/>
    <lineage>
        <taxon>Eukaryota</taxon>
        <taxon>Metazoa</taxon>
        <taxon>Ecdysozoa</taxon>
        <taxon>Nematoda</taxon>
        <taxon>Chromadorea</taxon>
        <taxon>Rhabditida</taxon>
        <taxon>Tylenchina</taxon>
        <taxon>Panagrolaimomorpha</taxon>
        <taxon>Panagrolaimoidea</taxon>
        <taxon>Panagrolaimidae</taxon>
        <taxon>Panagrolaimus</taxon>
    </lineage>
</organism>